<evidence type="ECO:0000256" key="1">
    <source>
        <dbReference type="SAM" id="Phobius"/>
    </source>
</evidence>
<accession>C3KQB0</accession>
<sequence>MNEKLGTTNSRRRSGLPRGWLKDESGTVAVIAAVTLPVLVGAMGLGAETGYWYLKDRKLQHAADVSAHAAAVRYRAGDQKPALETTAKRIAMASGYSPGSLSVSTGAGAGGSHKVTVELSETHPRLFSSIFSSEPVTMSARAPWPRSMVAPRLAC</sequence>
<keyword evidence="3" id="KW-0614">Plasmid</keyword>
<evidence type="ECO:0000313" key="3">
    <source>
        <dbReference type="EMBL" id="ACP22268.1"/>
    </source>
</evidence>
<dbReference type="InterPro" id="IPR028087">
    <property type="entry name" value="Tad_N"/>
</dbReference>
<dbReference type="EMBL" id="CP000874">
    <property type="protein sequence ID" value="ACP22268.1"/>
    <property type="molecule type" value="Genomic_DNA"/>
</dbReference>
<geneLocation type="plasmid" evidence="4">
    <name>sym pNGR234b</name>
</geneLocation>
<name>C3KQB0_SINFN</name>
<gene>
    <name evidence="3" type="ordered locus">NGR_b08120</name>
</gene>
<dbReference type="Proteomes" id="UP000001054">
    <property type="component" value="Plasmid pNGR234b"/>
</dbReference>
<dbReference type="KEGG" id="rhi:NGR_b08120"/>
<keyword evidence="1" id="KW-0472">Membrane</keyword>
<dbReference type="Pfam" id="PF13400">
    <property type="entry name" value="Tad"/>
    <property type="match status" value="1"/>
</dbReference>
<keyword evidence="4" id="KW-1185">Reference proteome</keyword>
<evidence type="ECO:0000259" key="2">
    <source>
        <dbReference type="Pfam" id="PF13400"/>
    </source>
</evidence>
<dbReference type="AlphaFoldDB" id="C3KQB0"/>
<protein>
    <recommendedName>
        <fullName evidence="2">Putative Flp pilus-assembly TadG-like N-terminal domain-containing protein</fullName>
    </recommendedName>
</protein>
<reference evidence="4" key="1">
    <citation type="journal article" date="2004" name="J. Bacteriol.">
        <title>An evolutionary hot spot: the pNGR234b replicon of Rhizobium sp. strain NGR234.</title>
        <authorList>
            <person name="Streit W.R."/>
            <person name="Schmitz R.A."/>
            <person name="Perret X."/>
            <person name="Staehelin C."/>
            <person name="Deakin W.J."/>
            <person name="Raasch C."/>
            <person name="Liesegang H."/>
            <person name="Broughton W.J."/>
        </authorList>
    </citation>
    <scope>NUCLEOTIDE SEQUENCE [LARGE SCALE GENOMIC DNA]</scope>
    <source>
        <strain evidence="4">NBRC 101917 / NGR234</strain>
    </source>
</reference>
<dbReference type="PATRIC" id="fig|394.7.peg.1247"/>
<keyword evidence="1" id="KW-0812">Transmembrane</keyword>
<feature type="domain" description="Putative Flp pilus-assembly TadG-like N-terminal" evidence="2">
    <location>
        <begin position="26"/>
        <end position="72"/>
    </location>
</feature>
<proteinExistence type="predicted"/>
<reference evidence="3 4" key="2">
    <citation type="journal article" date="2009" name="Appl. Environ. Microbiol.">
        <title>Rhizobium sp. strain NGR234 possesses a remarkable number of secretion systems.</title>
        <authorList>
            <person name="Schmeisser C."/>
            <person name="Liesegang H."/>
            <person name="Krysciak D."/>
            <person name="Bakkou N."/>
            <person name="Le Quere A."/>
            <person name="Wollherr A."/>
            <person name="Heinemeyer I."/>
            <person name="Morgenstern B."/>
            <person name="Pommerening-Roeser A."/>
            <person name="Flores M."/>
            <person name="Palacios R."/>
            <person name="Brenner S."/>
            <person name="Gottschalk G."/>
            <person name="Schmitz R.A."/>
            <person name="Broughton W.J."/>
            <person name="Perret X."/>
            <person name="Strittmatter A.W."/>
            <person name="Streit W.R."/>
        </authorList>
    </citation>
    <scope>NUCLEOTIDE SEQUENCE [LARGE SCALE GENOMIC DNA]</scope>
    <source>
        <strain evidence="4">NBRC 101917 / NGR234</strain>
    </source>
</reference>
<organism evidence="3 4">
    <name type="scientific">Sinorhizobium fredii (strain NBRC 101917 / NGR234)</name>
    <dbReference type="NCBI Taxonomy" id="394"/>
    <lineage>
        <taxon>Bacteria</taxon>
        <taxon>Pseudomonadati</taxon>
        <taxon>Pseudomonadota</taxon>
        <taxon>Alphaproteobacteria</taxon>
        <taxon>Hyphomicrobiales</taxon>
        <taxon>Rhizobiaceae</taxon>
        <taxon>Sinorhizobium/Ensifer group</taxon>
        <taxon>Sinorhizobium</taxon>
    </lineage>
</organism>
<dbReference type="HOGENOM" id="CLU_1694080_0_0_5"/>
<keyword evidence="1" id="KW-1133">Transmembrane helix</keyword>
<dbReference type="OrthoDB" id="7418984at2"/>
<feature type="transmembrane region" description="Helical" evidence="1">
    <location>
        <begin position="28"/>
        <end position="54"/>
    </location>
</feature>
<evidence type="ECO:0000313" key="4">
    <source>
        <dbReference type="Proteomes" id="UP000001054"/>
    </source>
</evidence>